<dbReference type="Proteomes" id="UP001431783">
    <property type="component" value="Unassembled WGS sequence"/>
</dbReference>
<dbReference type="EMBL" id="JARQZJ010000001">
    <property type="protein sequence ID" value="KAK9869160.1"/>
    <property type="molecule type" value="Genomic_DNA"/>
</dbReference>
<evidence type="ECO:0000256" key="1">
    <source>
        <dbReference type="SAM" id="MobiDB-lite"/>
    </source>
</evidence>
<feature type="region of interest" description="Disordered" evidence="1">
    <location>
        <begin position="245"/>
        <end position="270"/>
    </location>
</feature>
<accession>A0AAW1TKZ9</accession>
<gene>
    <name evidence="2" type="ORF">WA026_002906</name>
</gene>
<dbReference type="AlphaFoldDB" id="A0AAW1TKZ9"/>
<comment type="caution">
    <text evidence="2">The sequence shown here is derived from an EMBL/GenBank/DDBJ whole genome shotgun (WGS) entry which is preliminary data.</text>
</comment>
<sequence length="270" mass="29437">MQPCLLDGAPPDTQGTCTPNGWTSALDYASKNNDVISSLAPNTTHKMQSMGGAIYGPLKTYFEWEVKSFQKSHPGRIRNQYDVARLLSPAFLKSAVAQNAVHGFERQGISPVNMLLVMKITAGVIVVTSYMNISTERTIALETIDIPRPFAETSSTPSPPLLQEHISSNSVDPLSEIVSYRNRTPSCEFPDFVAPIVNTLQKIRSNGCTSEPKPGYSRIFSAFGPDIISAAQKGDTVVPETKVNIRQTTSRDNSPDPKLGCSASHYSPWC</sequence>
<name>A0AAW1TKZ9_9CUCU</name>
<protein>
    <submittedName>
        <fullName evidence="2">Uncharacterized protein</fullName>
    </submittedName>
</protein>
<keyword evidence="3" id="KW-1185">Reference proteome</keyword>
<evidence type="ECO:0000313" key="3">
    <source>
        <dbReference type="Proteomes" id="UP001431783"/>
    </source>
</evidence>
<evidence type="ECO:0000313" key="2">
    <source>
        <dbReference type="EMBL" id="KAK9869160.1"/>
    </source>
</evidence>
<reference evidence="2 3" key="1">
    <citation type="submission" date="2023-03" db="EMBL/GenBank/DDBJ databases">
        <title>Genome insight into feeding habits of ladybird beetles.</title>
        <authorList>
            <person name="Li H.-S."/>
            <person name="Huang Y.-H."/>
            <person name="Pang H."/>
        </authorList>
    </citation>
    <scope>NUCLEOTIDE SEQUENCE [LARGE SCALE GENOMIC DNA]</scope>
    <source>
        <strain evidence="2">SYSU_2023b</strain>
        <tissue evidence="2">Whole body</tissue>
    </source>
</reference>
<proteinExistence type="predicted"/>
<organism evidence="2 3">
    <name type="scientific">Henosepilachna vigintioctopunctata</name>
    <dbReference type="NCBI Taxonomy" id="420089"/>
    <lineage>
        <taxon>Eukaryota</taxon>
        <taxon>Metazoa</taxon>
        <taxon>Ecdysozoa</taxon>
        <taxon>Arthropoda</taxon>
        <taxon>Hexapoda</taxon>
        <taxon>Insecta</taxon>
        <taxon>Pterygota</taxon>
        <taxon>Neoptera</taxon>
        <taxon>Endopterygota</taxon>
        <taxon>Coleoptera</taxon>
        <taxon>Polyphaga</taxon>
        <taxon>Cucujiformia</taxon>
        <taxon>Coccinelloidea</taxon>
        <taxon>Coccinellidae</taxon>
        <taxon>Epilachninae</taxon>
        <taxon>Epilachnini</taxon>
        <taxon>Henosepilachna</taxon>
    </lineage>
</organism>